<dbReference type="PANTHER" id="PTHR34386">
    <property type="entry name" value="GLUTAREDOXIN"/>
    <property type="match status" value="1"/>
</dbReference>
<dbReference type="InterPro" id="IPR051548">
    <property type="entry name" value="Grx-like_ET"/>
</dbReference>
<evidence type="ECO:0000259" key="3">
    <source>
        <dbReference type="Pfam" id="PF00462"/>
    </source>
</evidence>
<proteinExistence type="inferred from homology"/>
<feature type="domain" description="Glutaredoxin" evidence="3">
    <location>
        <begin position="5"/>
        <end position="63"/>
    </location>
</feature>
<dbReference type="CDD" id="cd02976">
    <property type="entry name" value="NrdH"/>
    <property type="match status" value="1"/>
</dbReference>
<dbReference type="InParanoid" id="A0LN90"/>
<dbReference type="STRING" id="335543.Sfum_3219"/>
<dbReference type="SUPFAM" id="SSF52833">
    <property type="entry name" value="Thioredoxin-like"/>
    <property type="match status" value="1"/>
</dbReference>
<name>A0LN90_SYNFM</name>
<organism evidence="4 5">
    <name type="scientific">Syntrophobacter fumaroxidans (strain DSM 10017 / MPOB)</name>
    <dbReference type="NCBI Taxonomy" id="335543"/>
    <lineage>
        <taxon>Bacteria</taxon>
        <taxon>Pseudomonadati</taxon>
        <taxon>Thermodesulfobacteriota</taxon>
        <taxon>Syntrophobacteria</taxon>
        <taxon>Syntrophobacterales</taxon>
        <taxon>Syntrophobacteraceae</taxon>
        <taxon>Syntrophobacter</taxon>
    </lineage>
</organism>
<dbReference type="InterPro" id="IPR006660">
    <property type="entry name" value="Arsenate_reductase-like"/>
</dbReference>
<dbReference type="Pfam" id="PF00462">
    <property type="entry name" value="Glutaredoxin"/>
    <property type="match status" value="1"/>
</dbReference>
<evidence type="ECO:0000313" key="5">
    <source>
        <dbReference type="Proteomes" id="UP000001784"/>
    </source>
</evidence>
<protein>
    <submittedName>
        <fullName evidence="4">Glutaredoxin-like protein, YruB-family</fullName>
    </submittedName>
</protein>
<dbReference type="EMBL" id="CP000478">
    <property type="protein sequence ID" value="ABK18892.1"/>
    <property type="molecule type" value="Genomic_DNA"/>
</dbReference>
<gene>
    <name evidence="4" type="ordered locus">Sfum_3219</name>
</gene>
<evidence type="ECO:0000256" key="1">
    <source>
        <dbReference type="ARBA" id="ARBA00007198"/>
    </source>
</evidence>
<reference evidence="4 5" key="1">
    <citation type="submission" date="2006-10" db="EMBL/GenBank/DDBJ databases">
        <title>Complete sequence of Syntrophobacter fumaroxidans MPOB.</title>
        <authorList>
            <consortium name="US DOE Joint Genome Institute"/>
            <person name="Copeland A."/>
            <person name="Lucas S."/>
            <person name="Lapidus A."/>
            <person name="Barry K."/>
            <person name="Detter J.C."/>
            <person name="Glavina del Rio T."/>
            <person name="Hammon N."/>
            <person name="Israni S."/>
            <person name="Pitluck S."/>
            <person name="Goltsman E.G."/>
            <person name="Martinez M."/>
            <person name="Schmutz J."/>
            <person name="Larimer F."/>
            <person name="Land M."/>
            <person name="Hauser L."/>
            <person name="Kyrpides N."/>
            <person name="Kim E."/>
            <person name="Boone D.R."/>
            <person name="Brockman F."/>
            <person name="Culley D."/>
            <person name="Ferry J."/>
            <person name="Gunsalus R."/>
            <person name="McInerney M.J."/>
            <person name="Morrison M."/>
            <person name="Plugge C."/>
            <person name="Rohlin L."/>
            <person name="Scholten J."/>
            <person name="Sieber J."/>
            <person name="Stams A.J.M."/>
            <person name="Worm P."/>
            <person name="Henstra A.M."/>
            <person name="Richardson P."/>
        </authorList>
    </citation>
    <scope>NUCLEOTIDE SEQUENCE [LARGE SCALE GENOMIC DNA]</scope>
    <source>
        <strain evidence="5">DSM 10017 / MPOB</strain>
    </source>
</reference>
<sequence>MDKKVKIYTTPGCNYCRQAKEFLEEKGIDFESVDVSADKEAMQEMRKLTEGGRSVPVIRVCDQVLVGFDRKDLEKALECLGA</sequence>
<dbReference type="HOGENOM" id="CLU_026126_9_3_7"/>
<comment type="similarity">
    <text evidence="1 2">Belongs to the ArsC family.</text>
</comment>
<dbReference type="OrthoDB" id="9795531at2"/>
<dbReference type="RefSeq" id="WP_011700017.1">
    <property type="nucleotide sequence ID" value="NC_008554.1"/>
</dbReference>
<dbReference type="eggNOG" id="COG0695">
    <property type="taxonomic scope" value="Bacteria"/>
</dbReference>
<dbReference type="PROSITE" id="PS51353">
    <property type="entry name" value="ARSC"/>
    <property type="match status" value="1"/>
</dbReference>
<dbReference type="Gene3D" id="3.40.30.10">
    <property type="entry name" value="Glutaredoxin"/>
    <property type="match status" value="1"/>
</dbReference>
<dbReference type="NCBIfam" id="NF041212">
    <property type="entry name" value="Uxx_star"/>
    <property type="match status" value="1"/>
</dbReference>
<dbReference type="PANTHER" id="PTHR34386:SF1">
    <property type="entry name" value="GLUTAREDOXIN-LIKE PROTEIN NRDH"/>
    <property type="match status" value="1"/>
</dbReference>
<dbReference type="GO" id="GO:0009055">
    <property type="term" value="F:electron transfer activity"/>
    <property type="evidence" value="ECO:0007669"/>
    <property type="project" value="TreeGrafter"/>
</dbReference>
<dbReference type="AlphaFoldDB" id="A0LN90"/>
<dbReference type="InterPro" id="IPR002109">
    <property type="entry name" value="Glutaredoxin"/>
</dbReference>
<evidence type="ECO:0000313" key="4">
    <source>
        <dbReference type="EMBL" id="ABK18892.1"/>
    </source>
</evidence>
<dbReference type="KEGG" id="sfu:Sfum_3219"/>
<dbReference type="Proteomes" id="UP000001784">
    <property type="component" value="Chromosome"/>
</dbReference>
<dbReference type="FunCoup" id="A0LN90">
    <property type="interactions" value="354"/>
</dbReference>
<keyword evidence="5" id="KW-1185">Reference proteome</keyword>
<dbReference type="GO" id="GO:0045454">
    <property type="term" value="P:cell redox homeostasis"/>
    <property type="evidence" value="ECO:0007669"/>
    <property type="project" value="TreeGrafter"/>
</dbReference>
<accession>A0LN90</accession>
<dbReference type="NCBIfam" id="TIGR02196">
    <property type="entry name" value="GlrX_YruB"/>
    <property type="match status" value="1"/>
</dbReference>
<dbReference type="InterPro" id="IPR011911">
    <property type="entry name" value="GlrX_YruB"/>
</dbReference>
<evidence type="ECO:0000256" key="2">
    <source>
        <dbReference type="PROSITE-ProRule" id="PRU01282"/>
    </source>
</evidence>
<dbReference type="PROSITE" id="PS51354">
    <property type="entry name" value="GLUTAREDOXIN_2"/>
    <property type="match status" value="1"/>
</dbReference>
<dbReference type="InterPro" id="IPR036249">
    <property type="entry name" value="Thioredoxin-like_sf"/>
</dbReference>